<keyword evidence="1" id="KW-0805">Transcription regulation</keyword>
<name>A0A939JX95_9BACT</name>
<sequence length="159" mass="18670">MGIDNKAFDFAYFRQVRGRSLGRISWRFKRYMDGFMEPQLHQRGFTDFKLSYLRLVTNIEENGITNNELARKADVTKQMMSKVVSLLEEQGYIYTQKDVQDCRASRIFLNERGFELLHAVHDCMKEAHDHFTTIIGQERLDRLIDDLKDLVDGLDEIGD</sequence>
<evidence type="ECO:0000313" key="5">
    <source>
        <dbReference type="EMBL" id="MBO0930804.1"/>
    </source>
</evidence>
<dbReference type="Proteomes" id="UP000664795">
    <property type="component" value="Unassembled WGS sequence"/>
</dbReference>
<dbReference type="InterPro" id="IPR036388">
    <property type="entry name" value="WH-like_DNA-bd_sf"/>
</dbReference>
<dbReference type="PROSITE" id="PS50995">
    <property type="entry name" value="HTH_MARR_2"/>
    <property type="match status" value="1"/>
</dbReference>
<dbReference type="PANTHER" id="PTHR42756:SF1">
    <property type="entry name" value="TRANSCRIPTIONAL REPRESSOR OF EMRAB OPERON"/>
    <property type="match status" value="1"/>
</dbReference>
<gene>
    <name evidence="5" type="ORF">J2I48_07375</name>
</gene>
<protein>
    <submittedName>
        <fullName evidence="5">Winged helix-turn-helix transcriptional regulator</fullName>
    </submittedName>
</protein>
<dbReference type="EMBL" id="JAFMYU010000004">
    <property type="protein sequence ID" value="MBO0930804.1"/>
    <property type="molecule type" value="Genomic_DNA"/>
</dbReference>
<comment type="caution">
    <text evidence="5">The sequence shown here is derived from an EMBL/GenBank/DDBJ whole genome shotgun (WGS) entry which is preliminary data.</text>
</comment>
<dbReference type="AlphaFoldDB" id="A0A939JX95"/>
<evidence type="ECO:0000259" key="4">
    <source>
        <dbReference type="PROSITE" id="PS50995"/>
    </source>
</evidence>
<dbReference type="SMART" id="SM00347">
    <property type="entry name" value="HTH_MARR"/>
    <property type="match status" value="1"/>
</dbReference>
<organism evidence="5 6">
    <name type="scientific">Fibrella aquatilis</name>
    <dbReference type="NCBI Taxonomy" id="2817059"/>
    <lineage>
        <taxon>Bacteria</taxon>
        <taxon>Pseudomonadati</taxon>
        <taxon>Bacteroidota</taxon>
        <taxon>Cytophagia</taxon>
        <taxon>Cytophagales</taxon>
        <taxon>Spirosomataceae</taxon>
        <taxon>Fibrella</taxon>
    </lineage>
</organism>
<evidence type="ECO:0000256" key="2">
    <source>
        <dbReference type="ARBA" id="ARBA00023125"/>
    </source>
</evidence>
<dbReference type="PANTHER" id="PTHR42756">
    <property type="entry name" value="TRANSCRIPTIONAL REGULATOR, MARR"/>
    <property type="match status" value="1"/>
</dbReference>
<dbReference type="GO" id="GO:0003677">
    <property type="term" value="F:DNA binding"/>
    <property type="evidence" value="ECO:0007669"/>
    <property type="project" value="UniProtKB-KW"/>
</dbReference>
<dbReference type="Gene3D" id="1.10.10.10">
    <property type="entry name" value="Winged helix-like DNA-binding domain superfamily/Winged helix DNA-binding domain"/>
    <property type="match status" value="1"/>
</dbReference>
<evidence type="ECO:0000256" key="3">
    <source>
        <dbReference type="ARBA" id="ARBA00023163"/>
    </source>
</evidence>
<feature type="domain" description="HTH marR-type" evidence="4">
    <location>
        <begin position="14"/>
        <end position="152"/>
    </location>
</feature>
<accession>A0A939JX95</accession>
<reference evidence="5 6" key="1">
    <citation type="submission" date="2021-03" db="EMBL/GenBank/DDBJ databases">
        <title>Fibrella sp. HMF5036 genome sequencing and assembly.</title>
        <authorList>
            <person name="Kang H."/>
            <person name="Kim H."/>
            <person name="Bae S."/>
            <person name="Joh K."/>
        </authorList>
    </citation>
    <scope>NUCLEOTIDE SEQUENCE [LARGE SCALE GENOMIC DNA]</scope>
    <source>
        <strain evidence="5 6">HMF5036</strain>
    </source>
</reference>
<proteinExistence type="predicted"/>
<dbReference type="InterPro" id="IPR000835">
    <property type="entry name" value="HTH_MarR-typ"/>
</dbReference>
<evidence type="ECO:0000313" key="6">
    <source>
        <dbReference type="Proteomes" id="UP000664795"/>
    </source>
</evidence>
<keyword evidence="3" id="KW-0804">Transcription</keyword>
<dbReference type="GO" id="GO:0003700">
    <property type="term" value="F:DNA-binding transcription factor activity"/>
    <property type="evidence" value="ECO:0007669"/>
    <property type="project" value="InterPro"/>
</dbReference>
<dbReference type="Pfam" id="PF12802">
    <property type="entry name" value="MarR_2"/>
    <property type="match status" value="1"/>
</dbReference>
<keyword evidence="6" id="KW-1185">Reference proteome</keyword>
<keyword evidence="2" id="KW-0238">DNA-binding</keyword>
<dbReference type="InterPro" id="IPR036390">
    <property type="entry name" value="WH_DNA-bd_sf"/>
</dbReference>
<evidence type="ECO:0000256" key="1">
    <source>
        <dbReference type="ARBA" id="ARBA00023015"/>
    </source>
</evidence>
<dbReference type="SUPFAM" id="SSF46785">
    <property type="entry name" value="Winged helix' DNA-binding domain"/>
    <property type="match status" value="1"/>
</dbReference>